<dbReference type="InterPro" id="IPR003737">
    <property type="entry name" value="GlcNAc_PI_deacetylase-related"/>
</dbReference>
<dbReference type="InterPro" id="IPR024078">
    <property type="entry name" value="LmbE-like_dom_sf"/>
</dbReference>
<organism evidence="1 2">
    <name type="scientific">Anatilimnocola aggregata</name>
    <dbReference type="NCBI Taxonomy" id="2528021"/>
    <lineage>
        <taxon>Bacteria</taxon>
        <taxon>Pseudomonadati</taxon>
        <taxon>Planctomycetota</taxon>
        <taxon>Planctomycetia</taxon>
        <taxon>Pirellulales</taxon>
        <taxon>Pirellulaceae</taxon>
        <taxon>Anatilimnocola</taxon>
    </lineage>
</organism>
<dbReference type="SUPFAM" id="SSF102588">
    <property type="entry name" value="LmbE-like"/>
    <property type="match status" value="1"/>
</dbReference>
<proteinExistence type="predicted"/>
<dbReference type="KEGG" id="aagg:ETAA8_51600"/>
<dbReference type="PANTHER" id="PTHR12993:SF30">
    <property type="entry name" value="N-ACETYL-ALPHA-D-GLUCOSAMINYL L-MALATE DEACETYLASE 1"/>
    <property type="match status" value="1"/>
</dbReference>
<dbReference type="GO" id="GO:0016811">
    <property type="term" value="F:hydrolase activity, acting on carbon-nitrogen (but not peptide) bonds, in linear amides"/>
    <property type="evidence" value="ECO:0007669"/>
    <property type="project" value="TreeGrafter"/>
</dbReference>
<dbReference type="Proteomes" id="UP000315017">
    <property type="component" value="Chromosome"/>
</dbReference>
<dbReference type="Gene3D" id="3.40.50.10320">
    <property type="entry name" value="LmbE-like"/>
    <property type="match status" value="1"/>
</dbReference>
<evidence type="ECO:0000313" key="2">
    <source>
        <dbReference type="Proteomes" id="UP000315017"/>
    </source>
</evidence>
<keyword evidence="2" id="KW-1185">Reference proteome</keyword>
<name>A0A517YIK6_9BACT</name>
<dbReference type="Pfam" id="PF02585">
    <property type="entry name" value="PIG-L"/>
    <property type="match status" value="1"/>
</dbReference>
<dbReference type="RefSeq" id="WP_145094849.1">
    <property type="nucleotide sequence ID" value="NZ_CP036274.1"/>
</dbReference>
<dbReference type="OrthoDB" id="9790023at2"/>
<reference evidence="1 2" key="1">
    <citation type="submission" date="2019-02" db="EMBL/GenBank/DDBJ databases">
        <title>Deep-cultivation of Planctomycetes and their phenomic and genomic characterization uncovers novel biology.</title>
        <authorList>
            <person name="Wiegand S."/>
            <person name="Jogler M."/>
            <person name="Boedeker C."/>
            <person name="Pinto D."/>
            <person name="Vollmers J."/>
            <person name="Rivas-Marin E."/>
            <person name="Kohn T."/>
            <person name="Peeters S.H."/>
            <person name="Heuer A."/>
            <person name="Rast P."/>
            <person name="Oberbeckmann S."/>
            <person name="Bunk B."/>
            <person name="Jeske O."/>
            <person name="Meyerdierks A."/>
            <person name="Storesund J.E."/>
            <person name="Kallscheuer N."/>
            <person name="Luecker S."/>
            <person name="Lage O.M."/>
            <person name="Pohl T."/>
            <person name="Merkel B.J."/>
            <person name="Hornburger P."/>
            <person name="Mueller R.-W."/>
            <person name="Bruemmer F."/>
            <person name="Labrenz M."/>
            <person name="Spormann A.M."/>
            <person name="Op den Camp H."/>
            <person name="Overmann J."/>
            <person name="Amann R."/>
            <person name="Jetten M.S.M."/>
            <person name="Mascher T."/>
            <person name="Medema M.H."/>
            <person name="Devos D.P."/>
            <person name="Kaster A.-K."/>
            <person name="Ovreas L."/>
            <person name="Rohde M."/>
            <person name="Galperin M.Y."/>
            <person name="Jogler C."/>
        </authorList>
    </citation>
    <scope>NUCLEOTIDE SEQUENCE [LARGE SCALE GENOMIC DNA]</scope>
    <source>
        <strain evidence="1 2">ETA_A8</strain>
    </source>
</reference>
<evidence type="ECO:0000313" key="1">
    <source>
        <dbReference type="EMBL" id="QDU30042.1"/>
    </source>
</evidence>
<protein>
    <submittedName>
        <fullName evidence="1">GlcNAc-PI de-N-acetylase</fullName>
    </submittedName>
</protein>
<gene>
    <name evidence="1" type="ORF">ETAA8_51600</name>
</gene>
<accession>A0A517YIK6</accession>
<sequence length="266" mass="29396">MPTALAIAAHPDDIEFLMAGTLARLRAAGYETHYWNLANGCCGTTQYDVQTITRLRREEGMAAAAAMGAVFHDSICDDLSIFFDQATLARVAAVIREVAPTIVLTHAPVDYMEDHTNTCRLAVTAAFTRGMPNFATNPPRPPVAGKVTVYHAQPYSHRDPLGNLVEPKLMVDVTSLMEQKRQWLALHVSQKAWLDESQGLDSYLDTMTNLDAEVGRMSCVFEYAEGWRRHMHMGFCDPSDDPLREALAEHVLVADSPSPQPPQAEV</sequence>
<dbReference type="PANTHER" id="PTHR12993">
    <property type="entry name" value="N-ACETYLGLUCOSAMINYL-PHOSPHATIDYLINOSITOL DE-N-ACETYLASE-RELATED"/>
    <property type="match status" value="1"/>
</dbReference>
<dbReference type="AlphaFoldDB" id="A0A517YIK6"/>
<dbReference type="EMBL" id="CP036274">
    <property type="protein sequence ID" value="QDU30042.1"/>
    <property type="molecule type" value="Genomic_DNA"/>
</dbReference>